<keyword evidence="1" id="KW-1133">Transmembrane helix</keyword>
<evidence type="ECO:0000256" key="1">
    <source>
        <dbReference type="SAM" id="Phobius"/>
    </source>
</evidence>
<name>A0A1F4V797_UNCKA</name>
<evidence type="ECO:0000313" key="2">
    <source>
        <dbReference type="EMBL" id="OGC53031.1"/>
    </source>
</evidence>
<protein>
    <submittedName>
        <fullName evidence="2">Uncharacterized protein</fullName>
    </submittedName>
</protein>
<organism evidence="2 3">
    <name type="scientific">candidate division WWE3 bacterium RIFCSPHIGHO2_02_FULL_38_14</name>
    <dbReference type="NCBI Taxonomy" id="1802620"/>
    <lineage>
        <taxon>Bacteria</taxon>
        <taxon>Katanobacteria</taxon>
    </lineage>
</organism>
<proteinExistence type="predicted"/>
<dbReference type="Proteomes" id="UP000178127">
    <property type="component" value="Unassembled WGS sequence"/>
</dbReference>
<feature type="transmembrane region" description="Helical" evidence="1">
    <location>
        <begin position="20"/>
        <end position="39"/>
    </location>
</feature>
<keyword evidence="1" id="KW-0812">Transmembrane</keyword>
<evidence type="ECO:0000313" key="3">
    <source>
        <dbReference type="Proteomes" id="UP000178127"/>
    </source>
</evidence>
<comment type="caution">
    <text evidence="2">The sequence shown here is derived from an EMBL/GenBank/DDBJ whole genome shotgun (WGS) entry which is preliminary data.</text>
</comment>
<keyword evidence="1" id="KW-0472">Membrane</keyword>
<gene>
    <name evidence="2" type="ORF">A3D91_01840</name>
</gene>
<accession>A0A1F4V797</accession>
<sequence>MNQGPSRQGISDTDQAEYHFFPILFAIVILSIVVPLACTQLVHQAEIQKVTVSIEGVKTSSACRALEIVERKEEAAVTKEAKLVCLSEKGEVLEQVEEVPSYKNTVRWIFPNGSTLESK</sequence>
<dbReference type="EMBL" id="MEVD01000016">
    <property type="protein sequence ID" value="OGC53031.1"/>
    <property type="molecule type" value="Genomic_DNA"/>
</dbReference>
<dbReference type="AlphaFoldDB" id="A0A1F4V797"/>
<reference evidence="2 3" key="1">
    <citation type="journal article" date="2016" name="Nat. Commun.">
        <title>Thousands of microbial genomes shed light on interconnected biogeochemical processes in an aquifer system.</title>
        <authorList>
            <person name="Anantharaman K."/>
            <person name="Brown C.T."/>
            <person name="Hug L.A."/>
            <person name="Sharon I."/>
            <person name="Castelle C.J."/>
            <person name="Probst A.J."/>
            <person name="Thomas B.C."/>
            <person name="Singh A."/>
            <person name="Wilkins M.J."/>
            <person name="Karaoz U."/>
            <person name="Brodie E.L."/>
            <person name="Williams K.H."/>
            <person name="Hubbard S.S."/>
            <person name="Banfield J.F."/>
        </authorList>
    </citation>
    <scope>NUCLEOTIDE SEQUENCE [LARGE SCALE GENOMIC DNA]</scope>
</reference>
<dbReference type="STRING" id="1802620.A3D91_01840"/>